<proteinExistence type="predicted"/>
<accession>A0A6J7X2K8</accession>
<gene>
    <name evidence="2" type="ORF">UFOVP744_44</name>
</gene>
<dbReference type="EMBL" id="LR798338">
    <property type="protein sequence ID" value="CAB5224926.1"/>
    <property type="molecule type" value="Genomic_DNA"/>
</dbReference>
<evidence type="ECO:0000259" key="1">
    <source>
        <dbReference type="Pfam" id="PF26571"/>
    </source>
</evidence>
<evidence type="ECO:0000313" key="2">
    <source>
        <dbReference type="EMBL" id="CAB5224926.1"/>
    </source>
</evidence>
<sequence length="158" mass="17772">MTPVAKKATPAAVAVLRQATALRPKRKKASDGLLPSAAHLKASPTSDHNTGLAVDLTHDPKNGIDCTEIFEYLKTDKRVKYLIFNKKIWSRERNGEGNRNYTGSNPHTKHIHISIEEKHSKDTSPWFSWMDRVVYSTADQARAMALKLKPLPKKKESK</sequence>
<name>A0A6J7X2K8_9CAUD</name>
<reference evidence="2" key="1">
    <citation type="submission" date="2020-05" db="EMBL/GenBank/DDBJ databases">
        <authorList>
            <person name="Chiriac C."/>
            <person name="Salcher M."/>
            <person name="Ghai R."/>
            <person name="Kavagutti S V."/>
        </authorList>
    </citation>
    <scope>NUCLEOTIDE SEQUENCE</scope>
</reference>
<feature type="domain" description="ARB-07466-like C-terminal" evidence="1">
    <location>
        <begin position="39"/>
        <end position="111"/>
    </location>
</feature>
<dbReference type="InterPro" id="IPR058593">
    <property type="entry name" value="ARB_07466-like_C"/>
</dbReference>
<organism evidence="2">
    <name type="scientific">uncultured Caudovirales phage</name>
    <dbReference type="NCBI Taxonomy" id="2100421"/>
    <lineage>
        <taxon>Viruses</taxon>
        <taxon>Duplodnaviria</taxon>
        <taxon>Heunggongvirae</taxon>
        <taxon>Uroviricota</taxon>
        <taxon>Caudoviricetes</taxon>
        <taxon>Peduoviridae</taxon>
        <taxon>Maltschvirus</taxon>
        <taxon>Maltschvirus maltsch</taxon>
    </lineage>
</organism>
<protein>
    <recommendedName>
        <fullName evidence="1">ARB-07466-like C-terminal domain-containing protein</fullName>
    </recommendedName>
</protein>
<dbReference type="Pfam" id="PF26571">
    <property type="entry name" value="VldE"/>
    <property type="match status" value="1"/>
</dbReference>